<keyword evidence="2" id="KW-1185">Reference proteome</keyword>
<evidence type="ECO:0000313" key="2">
    <source>
        <dbReference type="Proteomes" id="UP000663193"/>
    </source>
</evidence>
<proteinExistence type="predicted"/>
<dbReference type="VEuPathDB" id="FungiDB:JI435_405240"/>
<evidence type="ECO:0000313" key="1">
    <source>
        <dbReference type="EMBL" id="QRC94135.1"/>
    </source>
</evidence>
<reference evidence="2" key="1">
    <citation type="journal article" date="2021" name="BMC Genomics">
        <title>Chromosome-level genome assembly and manually-curated proteome of model necrotroph Parastagonospora nodorum Sn15 reveals a genome-wide trove of candidate effector homologs, and redundancy of virulence-related functions within an accessory chromosome.</title>
        <authorList>
            <person name="Bertazzoni S."/>
            <person name="Jones D.A.B."/>
            <person name="Phan H.T."/>
            <person name="Tan K.-C."/>
            <person name="Hane J.K."/>
        </authorList>
    </citation>
    <scope>NUCLEOTIDE SEQUENCE [LARGE SCALE GENOMIC DNA]</scope>
    <source>
        <strain evidence="2">SN15 / ATCC MYA-4574 / FGSC 10173)</strain>
    </source>
</reference>
<sequence length="50" mass="5921">MARNVTEQYRSLTKEADVLDKTKSWHERKLIEVAKMIPNRSVVSNEKRYA</sequence>
<gene>
    <name evidence="1" type="ORF">JI435_405240</name>
</gene>
<accession>A0A7U2EVZ7</accession>
<dbReference type="AlphaFoldDB" id="A0A7U2EVZ7"/>
<dbReference type="Proteomes" id="UP000663193">
    <property type="component" value="Chromosome 4"/>
</dbReference>
<dbReference type="EMBL" id="CP069026">
    <property type="protein sequence ID" value="QRC94135.1"/>
    <property type="molecule type" value="Genomic_DNA"/>
</dbReference>
<protein>
    <submittedName>
        <fullName evidence="1">Uncharacterized protein</fullName>
    </submittedName>
</protein>
<organism evidence="1 2">
    <name type="scientific">Phaeosphaeria nodorum (strain SN15 / ATCC MYA-4574 / FGSC 10173)</name>
    <name type="common">Glume blotch fungus</name>
    <name type="synonym">Parastagonospora nodorum</name>
    <dbReference type="NCBI Taxonomy" id="321614"/>
    <lineage>
        <taxon>Eukaryota</taxon>
        <taxon>Fungi</taxon>
        <taxon>Dikarya</taxon>
        <taxon>Ascomycota</taxon>
        <taxon>Pezizomycotina</taxon>
        <taxon>Dothideomycetes</taxon>
        <taxon>Pleosporomycetidae</taxon>
        <taxon>Pleosporales</taxon>
        <taxon>Pleosporineae</taxon>
        <taxon>Phaeosphaeriaceae</taxon>
        <taxon>Parastagonospora</taxon>
    </lineage>
</organism>
<name>A0A7U2EVZ7_PHANO</name>